<keyword evidence="15" id="KW-1185">Reference proteome</keyword>
<evidence type="ECO:0000256" key="1">
    <source>
        <dbReference type="ARBA" id="ARBA00001970"/>
    </source>
</evidence>
<dbReference type="Pfam" id="PF02628">
    <property type="entry name" value="COX15-CtaA"/>
    <property type="match status" value="1"/>
</dbReference>
<evidence type="ECO:0000256" key="4">
    <source>
        <dbReference type="ARBA" id="ARBA00022692"/>
    </source>
</evidence>
<evidence type="ECO:0000256" key="7">
    <source>
        <dbReference type="ARBA" id="ARBA00023002"/>
    </source>
</evidence>
<organism evidence="14 15">
    <name type="scientific">Acidimangrovimonas pyrenivorans</name>
    <dbReference type="NCBI Taxonomy" id="2030798"/>
    <lineage>
        <taxon>Bacteria</taxon>
        <taxon>Pseudomonadati</taxon>
        <taxon>Pseudomonadota</taxon>
        <taxon>Alphaproteobacteria</taxon>
        <taxon>Rhodobacterales</taxon>
        <taxon>Paracoccaceae</taxon>
        <taxon>Acidimangrovimonas</taxon>
    </lineage>
</organism>
<reference evidence="15" key="1">
    <citation type="journal article" date="2019" name="Int. J. Syst. Evol. Microbiol.">
        <title>The Global Catalogue of Microorganisms (GCM) 10K type strain sequencing project: providing services to taxonomists for standard genome sequencing and annotation.</title>
        <authorList>
            <consortium name="The Broad Institute Genomics Platform"/>
            <consortium name="The Broad Institute Genome Sequencing Center for Infectious Disease"/>
            <person name="Wu L."/>
            <person name="Ma J."/>
        </authorList>
    </citation>
    <scope>NUCLEOTIDE SEQUENCE [LARGE SCALE GENOMIC DNA]</scope>
    <source>
        <strain evidence="15">KCTC 62192</strain>
    </source>
</reference>
<keyword evidence="5 13" id="KW-0479">Metal-binding</keyword>
<evidence type="ECO:0000256" key="11">
    <source>
        <dbReference type="ARBA" id="ARBA00044501"/>
    </source>
</evidence>
<keyword evidence="7 13" id="KW-0560">Oxidoreductase</keyword>
<evidence type="ECO:0000256" key="12">
    <source>
        <dbReference type="ARBA" id="ARBA00048044"/>
    </source>
</evidence>
<dbReference type="InterPro" id="IPR023754">
    <property type="entry name" value="HemeA_Synthase_type2"/>
</dbReference>
<dbReference type="InterPro" id="IPR054616">
    <property type="entry name" value="HemA_synt_rhodobact"/>
</dbReference>
<sequence>MAEKRSIFEEVGAEGAATKQAPKGGMISRDTSGARKAIRLWLMLIFALVVTMIAVGGLTRLTDSGLSITQWKPITGAMPPMNAADWQHEFALYKQSPQYEILNKGMTLSEFKFIYWWEWSHRQIGRFIGLVWGLGFLFFWLTRKIPTGWTKRLLWLGALGGLQGAIGWWMVSSGLTGRMISVASYRLATHLGIAFIILGFTAWYILLLGRSESELIQARRSREKRLFGMATGLMHLAFLQILMGAMTAGIDAGRYFPTWPDMNGQFFPADAFYVPDSPWFYAFFENAGLVQFIHRMVAYTLFAYGLFVWTRARRSSHASVRRAFSMVAGMLLIQVTLGIFTALNAAPLDIAITHQLGAVLLWVLVLRARNLAQYPRLGSIRKGTA</sequence>
<keyword evidence="10 13" id="KW-0472">Membrane</keyword>
<dbReference type="GO" id="GO:0120547">
    <property type="term" value="F:heme A synthase activity"/>
    <property type="evidence" value="ECO:0007669"/>
    <property type="project" value="UniProtKB-EC"/>
</dbReference>
<feature type="transmembrane region" description="Helical" evidence="13">
    <location>
        <begin position="38"/>
        <end position="58"/>
    </location>
</feature>
<comment type="caution">
    <text evidence="14">The sequence shown here is derived from an EMBL/GenBank/DDBJ whole genome shotgun (WGS) entry which is preliminary data.</text>
</comment>
<evidence type="ECO:0000256" key="9">
    <source>
        <dbReference type="ARBA" id="ARBA00023133"/>
    </source>
</evidence>
<keyword evidence="4 13" id="KW-0812">Transmembrane</keyword>
<comment type="pathway">
    <text evidence="11 13">Porphyrin-containing compound metabolism; heme A biosynthesis; heme A from heme O: step 1/1.</text>
</comment>
<dbReference type="PANTHER" id="PTHR23289">
    <property type="entry name" value="CYTOCHROME C OXIDASE ASSEMBLY PROTEIN COX15"/>
    <property type="match status" value="1"/>
</dbReference>
<evidence type="ECO:0000256" key="2">
    <source>
        <dbReference type="ARBA" id="ARBA00004141"/>
    </source>
</evidence>
<feature type="transmembrane region" description="Helical" evidence="13">
    <location>
        <begin position="226"/>
        <end position="250"/>
    </location>
</feature>
<feature type="binding site" description="axial binding residue" evidence="13">
    <location>
        <position position="354"/>
    </location>
    <ligand>
        <name>heme</name>
        <dbReference type="ChEBI" id="CHEBI:30413"/>
    </ligand>
    <ligandPart>
        <name>Fe</name>
        <dbReference type="ChEBI" id="CHEBI:18248"/>
    </ligandPart>
</feature>
<dbReference type="Proteomes" id="UP001595443">
    <property type="component" value="Unassembled WGS sequence"/>
</dbReference>
<comment type="similarity">
    <text evidence="13">Belongs to the COX15/CtaA family. Type 2 subfamily.</text>
</comment>
<evidence type="ECO:0000256" key="13">
    <source>
        <dbReference type="HAMAP-Rule" id="MF_01665"/>
    </source>
</evidence>
<feature type="transmembrane region" description="Helical" evidence="13">
    <location>
        <begin position="183"/>
        <end position="206"/>
    </location>
</feature>
<proteinExistence type="inferred from homology"/>
<comment type="catalytic activity">
    <reaction evidence="12">
        <text>Fe(II)-heme o + 2 A + H2O = Fe(II)-heme a + 2 AH2</text>
        <dbReference type="Rhea" id="RHEA:63388"/>
        <dbReference type="ChEBI" id="CHEBI:13193"/>
        <dbReference type="ChEBI" id="CHEBI:15377"/>
        <dbReference type="ChEBI" id="CHEBI:17499"/>
        <dbReference type="ChEBI" id="CHEBI:60530"/>
        <dbReference type="ChEBI" id="CHEBI:61715"/>
        <dbReference type="EC" id="1.17.99.9"/>
    </reaction>
    <physiologicalReaction direction="left-to-right" evidence="12">
        <dbReference type="Rhea" id="RHEA:63389"/>
    </physiologicalReaction>
</comment>
<feature type="transmembrane region" description="Helical" evidence="13">
    <location>
        <begin position="124"/>
        <end position="141"/>
    </location>
</feature>
<keyword evidence="3 13" id="KW-1003">Cell membrane</keyword>
<feature type="transmembrane region" description="Helical" evidence="13">
    <location>
        <begin position="324"/>
        <end position="346"/>
    </location>
</feature>
<name>A0ABV7AD53_9RHOB</name>
<accession>A0ABV7AD53</accession>
<evidence type="ECO:0000256" key="5">
    <source>
        <dbReference type="ARBA" id="ARBA00022723"/>
    </source>
</evidence>
<keyword evidence="6 13" id="KW-1133">Transmembrane helix</keyword>
<dbReference type="EC" id="1.17.99.9" evidence="13"/>
<evidence type="ECO:0000256" key="10">
    <source>
        <dbReference type="ARBA" id="ARBA00023136"/>
    </source>
</evidence>
<evidence type="ECO:0000256" key="3">
    <source>
        <dbReference type="ARBA" id="ARBA00022475"/>
    </source>
</evidence>
<comment type="function">
    <text evidence="13">Catalyzes the conversion of heme O to heme A by two successive hydroxylations of the methyl group at C8. The first hydroxylation forms heme I, the second hydroxylation results in an unstable dihydroxymethyl group, which spontaneously dehydrates, resulting in the formyl group of heme A.</text>
</comment>
<dbReference type="RefSeq" id="WP_377831898.1">
    <property type="nucleotide sequence ID" value="NZ_JBHRSK010000004.1"/>
</dbReference>
<keyword evidence="9 13" id="KW-0350">Heme biosynthesis</keyword>
<gene>
    <name evidence="13 14" type="primary">ctaA</name>
    <name evidence="14" type="ORF">ACFOES_04070</name>
</gene>
<keyword evidence="8 13" id="KW-0408">Iron</keyword>
<protein>
    <recommendedName>
        <fullName evidence="13">Heme A synthase</fullName>
        <shortName evidence="13">HAS</shortName>
        <ecNumber evidence="13">1.17.99.9</ecNumber>
    </recommendedName>
    <alternativeName>
        <fullName evidence="13">Cytochrome aa3-controlling protein</fullName>
    </alternativeName>
</protein>
<dbReference type="EMBL" id="JBHRSK010000004">
    <property type="protein sequence ID" value="MFC2967261.1"/>
    <property type="molecule type" value="Genomic_DNA"/>
</dbReference>
<comment type="subcellular location">
    <subcellularLocation>
        <location evidence="13">Cell membrane</location>
        <topology evidence="13">Multi-pass membrane protein</topology>
    </subcellularLocation>
    <subcellularLocation>
        <location evidence="2">Membrane</location>
        <topology evidence="2">Multi-pass membrane protein</topology>
    </subcellularLocation>
</comment>
<evidence type="ECO:0000313" key="14">
    <source>
        <dbReference type="EMBL" id="MFC2967261.1"/>
    </source>
</evidence>
<feature type="transmembrane region" description="Helical" evidence="13">
    <location>
        <begin position="352"/>
        <end position="372"/>
    </location>
</feature>
<dbReference type="HAMAP" id="MF_01665">
    <property type="entry name" value="HemeA_synth_type2"/>
    <property type="match status" value="1"/>
</dbReference>
<dbReference type="PANTHER" id="PTHR23289:SF2">
    <property type="entry name" value="CYTOCHROME C OXIDASE ASSEMBLY PROTEIN COX15 HOMOLOG"/>
    <property type="match status" value="1"/>
</dbReference>
<comment type="subunit">
    <text evidence="13">Interacts with CtaB.</text>
</comment>
<evidence type="ECO:0000256" key="6">
    <source>
        <dbReference type="ARBA" id="ARBA00022989"/>
    </source>
</evidence>
<feature type="binding site" description="axial binding residue" evidence="13">
    <location>
        <position position="294"/>
    </location>
    <ligand>
        <name>heme</name>
        <dbReference type="ChEBI" id="CHEBI:30413"/>
    </ligand>
    <ligandPart>
        <name>Fe</name>
        <dbReference type="ChEBI" id="CHEBI:18248"/>
    </ligandPart>
</feature>
<dbReference type="NCBIfam" id="NF045570">
    <property type="entry name" value="HemSynCtaAAlphapr"/>
    <property type="match status" value="1"/>
</dbReference>
<comment type="cofactor">
    <cofactor evidence="1 13">
        <name>heme b</name>
        <dbReference type="ChEBI" id="CHEBI:60344"/>
    </cofactor>
</comment>
<evidence type="ECO:0000313" key="15">
    <source>
        <dbReference type="Proteomes" id="UP001595443"/>
    </source>
</evidence>
<dbReference type="InterPro" id="IPR003780">
    <property type="entry name" value="COX15/CtaA_fam"/>
</dbReference>
<feature type="transmembrane region" description="Helical" evidence="13">
    <location>
        <begin position="292"/>
        <end position="312"/>
    </location>
</feature>
<evidence type="ECO:0000256" key="8">
    <source>
        <dbReference type="ARBA" id="ARBA00023004"/>
    </source>
</evidence>
<feature type="transmembrane region" description="Helical" evidence="13">
    <location>
        <begin position="153"/>
        <end position="171"/>
    </location>
</feature>